<dbReference type="PANTHER" id="PTHR12814">
    <property type="entry name" value="RNA-BINDING PROTEIN NOB1"/>
    <property type="match status" value="1"/>
</dbReference>
<accession>A0A8D2JF65</accession>
<evidence type="ECO:0000256" key="1">
    <source>
        <dbReference type="ARBA" id="ARBA00022722"/>
    </source>
</evidence>
<name>A0A8D2JF65_VARKO</name>
<reference evidence="5" key="1">
    <citation type="submission" date="2025-08" db="UniProtKB">
        <authorList>
            <consortium name="Ensembl"/>
        </authorList>
    </citation>
    <scope>IDENTIFICATION</scope>
</reference>
<evidence type="ECO:0000313" key="6">
    <source>
        <dbReference type="Proteomes" id="UP000694545"/>
    </source>
</evidence>
<dbReference type="GO" id="GO:0016787">
    <property type="term" value="F:hydrolase activity"/>
    <property type="evidence" value="ECO:0007669"/>
    <property type="project" value="UniProtKB-KW"/>
</dbReference>
<dbReference type="GO" id="GO:0030688">
    <property type="term" value="C:preribosome, small subunit precursor"/>
    <property type="evidence" value="ECO:0007669"/>
    <property type="project" value="TreeGrafter"/>
</dbReference>
<dbReference type="PANTHER" id="PTHR12814:SF2">
    <property type="entry name" value="RNA-BINDING PROTEIN NOB1"/>
    <property type="match status" value="1"/>
</dbReference>
<sequence>MAPVEHVVADAGAFLRGAPLQEIGRNIYTIREVVTEIRDKETRQRLAVLPYQLHFKQPFPEYVRLGEPLLCFRIVLLQGKGDFLLLKVQRLGIWTHV</sequence>
<dbReference type="Gene3D" id="3.40.50.1010">
    <property type="entry name" value="5'-nuclease"/>
    <property type="match status" value="1"/>
</dbReference>
<protein>
    <recommendedName>
        <fullName evidence="4">Ribonuclease PIN domain-containing protein</fullName>
    </recommendedName>
</protein>
<keyword evidence="2" id="KW-0479">Metal-binding</keyword>
<dbReference type="AlphaFoldDB" id="A0A8D2JF65"/>
<dbReference type="Pfam" id="PF17146">
    <property type="entry name" value="PIN_6"/>
    <property type="match status" value="1"/>
</dbReference>
<proteinExistence type="predicted"/>
<dbReference type="InterPro" id="IPR033411">
    <property type="entry name" value="Ribonuclease_PIN"/>
</dbReference>
<dbReference type="GO" id="GO:0030490">
    <property type="term" value="P:maturation of SSU-rRNA"/>
    <property type="evidence" value="ECO:0007669"/>
    <property type="project" value="TreeGrafter"/>
</dbReference>
<organism evidence="5 6">
    <name type="scientific">Varanus komodoensis</name>
    <name type="common">Komodo dragon</name>
    <dbReference type="NCBI Taxonomy" id="61221"/>
    <lineage>
        <taxon>Eukaryota</taxon>
        <taxon>Metazoa</taxon>
        <taxon>Chordata</taxon>
        <taxon>Craniata</taxon>
        <taxon>Vertebrata</taxon>
        <taxon>Euteleostomi</taxon>
        <taxon>Lepidosauria</taxon>
        <taxon>Squamata</taxon>
        <taxon>Bifurcata</taxon>
        <taxon>Unidentata</taxon>
        <taxon>Episquamata</taxon>
        <taxon>Toxicofera</taxon>
        <taxon>Anguimorpha</taxon>
        <taxon>Paleoanguimorpha</taxon>
        <taxon>Varanoidea</taxon>
        <taxon>Varanidae</taxon>
        <taxon>Varanus</taxon>
    </lineage>
</organism>
<keyword evidence="3" id="KW-0378">Hydrolase</keyword>
<dbReference type="Ensembl" id="ENSVKKT00000011935.1">
    <property type="protein sequence ID" value="ENSVKKP00000011656.1"/>
    <property type="gene ID" value="ENSVKKG00000008118.1"/>
</dbReference>
<feature type="domain" description="Ribonuclease PIN" evidence="4">
    <location>
        <begin position="7"/>
        <end position="64"/>
    </location>
</feature>
<dbReference type="Proteomes" id="UP000694545">
    <property type="component" value="Unplaced"/>
</dbReference>
<keyword evidence="6" id="KW-1185">Reference proteome</keyword>
<dbReference type="OMA" id="WAMGHAD"/>
<reference evidence="5" key="2">
    <citation type="submission" date="2025-09" db="UniProtKB">
        <authorList>
            <consortium name="Ensembl"/>
        </authorList>
    </citation>
    <scope>IDENTIFICATION</scope>
</reference>
<dbReference type="InterPro" id="IPR039907">
    <property type="entry name" value="NOB1"/>
</dbReference>
<evidence type="ECO:0000256" key="2">
    <source>
        <dbReference type="ARBA" id="ARBA00022723"/>
    </source>
</evidence>
<dbReference type="GO" id="GO:0004521">
    <property type="term" value="F:RNA endonuclease activity"/>
    <property type="evidence" value="ECO:0007669"/>
    <property type="project" value="TreeGrafter"/>
</dbReference>
<evidence type="ECO:0000256" key="3">
    <source>
        <dbReference type="ARBA" id="ARBA00022801"/>
    </source>
</evidence>
<evidence type="ECO:0000259" key="4">
    <source>
        <dbReference type="Pfam" id="PF17146"/>
    </source>
</evidence>
<dbReference type="GO" id="GO:0046872">
    <property type="term" value="F:metal ion binding"/>
    <property type="evidence" value="ECO:0007669"/>
    <property type="project" value="UniProtKB-KW"/>
</dbReference>
<keyword evidence="1" id="KW-0540">Nuclease</keyword>
<evidence type="ECO:0000313" key="5">
    <source>
        <dbReference type="Ensembl" id="ENSVKKP00000011656.1"/>
    </source>
</evidence>